<dbReference type="EMBL" id="CM001441">
    <property type="protein sequence ID" value="EHQ90107.1"/>
    <property type="molecule type" value="Genomic_DNA"/>
</dbReference>
<reference evidence="1 2" key="1">
    <citation type="submission" date="2011-11" db="EMBL/GenBank/DDBJ databases">
        <title>The Noncontiguous Finished genome of Desulfosporosinus youngiae DSM 17734.</title>
        <authorList>
            <consortium name="US DOE Joint Genome Institute (JGI-PGF)"/>
            <person name="Lucas S."/>
            <person name="Han J."/>
            <person name="Lapidus A."/>
            <person name="Cheng J.-F."/>
            <person name="Goodwin L."/>
            <person name="Pitluck S."/>
            <person name="Peters L."/>
            <person name="Ovchinnikova G."/>
            <person name="Lu M."/>
            <person name="Land M.L."/>
            <person name="Hauser L."/>
            <person name="Pester M."/>
            <person name="Spring S."/>
            <person name="Ollivier B."/>
            <person name="Rattei T."/>
            <person name="Klenk H.-P."/>
            <person name="Wagner M."/>
            <person name="Loy A."/>
            <person name="Woyke T.J."/>
        </authorList>
    </citation>
    <scope>NUCLEOTIDE SEQUENCE [LARGE SCALE GENOMIC DNA]</scope>
    <source>
        <strain evidence="1 2">DSM 17734</strain>
    </source>
</reference>
<keyword evidence="2" id="KW-1185">Reference proteome</keyword>
<name>H5XVM4_9FIRM</name>
<dbReference type="AlphaFoldDB" id="H5XVM4"/>
<dbReference type="STRING" id="768710.DesyoDRAFT_3063"/>
<dbReference type="OrthoDB" id="8379630at2"/>
<dbReference type="HOGENOM" id="CLU_2715879_0_0_9"/>
<protein>
    <submittedName>
        <fullName evidence="1">Uncharacterized protein</fullName>
    </submittedName>
</protein>
<dbReference type="Proteomes" id="UP000005104">
    <property type="component" value="Chromosome"/>
</dbReference>
<gene>
    <name evidence="1" type="ORF">DesyoDRAFT_3063</name>
</gene>
<evidence type="ECO:0000313" key="2">
    <source>
        <dbReference type="Proteomes" id="UP000005104"/>
    </source>
</evidence>
<organism evidence="1 2">
    <name type="scientific">Desulfosporosinus youngiae DSM 17734</name>
    <dbReference type="NCBI Taxonomy" id="768710"/>
    <lineage>
        <taxon>Bacteria</taxon>
        <taxon>Bacillati</taxon>
        <taxon>Bacillota</taxon>
        <taxon>Clostridia</taxon>
        <taxon>Eubacteriales</taxon>
        <taxon>Desulfitobacteriaceae</taxon>
        <taxon>Desulfosporosinus</taxon>
    </lineage>
</organism>
<accession>H5XVM4</accession>
<evidence type="ECO:0000313" key="1">
    <source>
        <dbReference type="EMBL" id="EHQ90107.1"/>
    </source>
</evidence>
<dbReference type="RefSeq" id="WP_007784341.1">
    <property type="nucleotide sequence ID" value="NZ_CM001441.1"/>
</dbReference>
<sequence length="72" mass="8543">MNHINENIFCCKRLKEVYEDDDSNHEIFVYTLDFDETQWYIPGIGHLYFCPFCGSNIAGQGFGKKWEPFNQK</sequence>
<proteinExistence type="predicted"/>